<feature type="domain" description="SWIM-type" evidence="2">
    <location>
        <begin position="44"/>
        <end position="82"/>
    </location>
</feature>
<name>A0A0M6WLQ2_9FIRM</name>
<evidence type="ECO:0000259" key="2">
    <source>
        <dbReference type="PROSITE" id="PS50966"/>
    </source>
</evidence>
<proteinExistence type="predicted"/>
<protein>
    <recommendedName>
        <fullName evidence="2">SWIM-type domain-containing protein</fullName>
    </recommendedName>
</protein>
<dbReference type="RefSeq" id="WP_022044865.1">
    <property type="nucleotide sequence ID" value="NZ_CP173697.1"/>
</dbReference>
<evidence type="ECO:0000313" key="3">
    <source>
        <dbReference type="EMBL" id="CRL37387.1"/>
    </source>
</evidence>
<dbReference type="GO" id="GO:0008270">
    <property type="term" value="F:zinc ion binding"/>
    <property type="evidence" value="ECO:0007669"/>
    <property type="project" value="UniProtKB-KW"/>
</dbReference>
<gene>
    <name evidence="3" type="ORF">M72_28441</name>
</gene>
<dbReference type="AlphaFoldDB" id="A0A0M6WLQ2"/>
<reference evidence="4" key="1">
    <citation type="submission" date="2015-05" db="EMBL/GenBank/DDBJ databases">
        <authorList>
            <consortium name="Pathogen Informatics"/>
        </authorList>
    </citation>
    <scope>NUCLEOTIDE SEQUENCE [LARGE SCALE GENOMIC DNA]</scope>
    <source>
        <strain evidence="4">M72</strain>
    </source>
</reference>
<keyword evidence="1" id="KW-0863">Zinc-finger</keyword>
<accession>A0A0M6WLQ2</accession>
<dbReference type="EMBL" id="CVRR01000017">
    <property type="protein sequence ID" value="CRL37387.1"/>
    <property type="molecule type" value="Genomic_DNA"/>
</dbReference>
<dbReference type="Proteomes" id="UP000049979">
    <property type="component" value="Unassembled WGS sequence"/>
</dbReference>
<dbReference type="Pfam" id="PF04434">
    <property type="entry name" value="SWIM"/>
    <property type="match status" value="1"/>
</dbReference>
<evidence type="ECO:0000256" key="1">
    <source>
        <dbReference type="PROSITE-ProRule" id="PRU00325"/>
    </source>
</evidence>
<dbReference type="InterPro" id="IPR007527">
    <property type="entry name" value="Znf_SWIM"/>
</dbReference>
<keyword evidence="4" id="KW-1185">Reference proteome</keyword>
<organism evidence="3 4">
    <name type="scientific">Roseburia faecis</name>
    <dbReference type="NCBI Taxonomy" id="301302"/>
    <lineage>
        <taxon>Bacteria</taxon>
        <taxon>Bacillati</taxon>
        <taxon>Bacillota</taxon>
        <taxon>Clostridia</taxon>
        <taxon>Lachnospirales</taxon>
        <taxon>Lachnospiraceae</taxon>
        <taxon>Roseburia</taxon>
    </lineage>
</organism>
<evidence type="ECO:0000313" key="4">
    <source>
        <dbReference type="Proteomes" id="UP000049979"/>
    </source>
</evidence>
<keyword evidence="1" id="KW-0479">Metal-binding</keyword>
<sequence length="576" mass="67938">MNWQKLFASHILERGYDYYCDGAVENIEIGRDDIRADVVGTEDYEVEISLNDGKVTDMYCSCPYAAGGNNCKHMAAVLYEWTADIMDEDEPEDTDNEDMDNDADAESMDLFEPAVTVCDYKKKSAAVEKLVTSAERDIVQAFLVSVLAEDKKLLLRFRNMVNKCATKEDVEDYFEQIDEIADRYLGRDHFINYYQAYDFMLELEEIIDKDVRRMIDNGSHISAFHVMNHIFVLLGNVDMDDSGGETSMLAEQIYQLWLELLTKVNAQDKRKMFIWFTTHMDGSVIDYLEEYIEQIIMEEFKEPEYEQDKLSFMEEMIEKAEKKDSGWSRDYAVGKWTVTYLKTLEEKNAPEDQLEEICKKYWNNSGVRRYYIDRYFEKKEYDRVLQVLDESIELDKAYRGQVLEYIQKKKEIYRLQGNKSAYIEQLWKLVLEQSAGDLDIYKELKAQYSEKEWLIKREELFKKLPPNAHIDRLYKEEKLYDRLLAYVLKSSGLYAVQSYENVLKKEYPKQILSKYQGEVNKMASCTGNRKHYADLVALLRRMKRIKGGSEIVETIVEEWKIKYRNRPAMMDELSKL</sequence>
<dbReference type="PROSITE" id="PS50966">
    <property type="entry name" value="ZF_SWIM"/>
    <property type="match status" value="1"/>
</dbReference>
<keyword evidence="1" id="KW-0862">Zinc</keyword>